<dbReference type="InParanoid" id="A0A7M7PER0"/>
<evidence type="ECO:0000313" key="2">
    <source>
        <dbReference type="EnsemblMetazoa" id="XP_030850012"/>
    </source>
</evidence>
<dbReference type="Proteomes" id="UP000007110">
    <property type="component" value="Unassembled WGS sequence"/>
</dbReference>
<evidence type="ECO:0000313" key="3">
    <source>
        <dbReference type="Proteomes" id="UP000007110"/>
    </source>
</evidence>
<feature type="signal peptide" evidence="1">
    <location>
        <begin position="1"/>
        <end position="21"/>
    </location>
</feature>
<proteinExistence type="predicted"/>
<accession>A0A7M7PER0</accession>
<protein>
    <submittedName>
        <fullName evidence="2">Uncharacterized protein</fullName>
    </submittedName>
</protein>
<evidence type="ECO:0000256" key="1">
    <source>
        <dbReference type="SAM" id="SignalP"/>
    </source>
</evidence>
<reference evidence="2" key="2">
    <citation type="submission" date="2021-01" db="UniProtKB">
        <authorList>
            <consortium name="EnsemblMetazoa"/>
        </authorList>
    </citation>
    <scope>IDENTIFICATION</scope>
</reference>
<keyword evidence="1" id="KW-0732">Signal</keyword>
<name>A0A7M7PER0_STRPU</name>
<dbReference type="RefSeq" id="XP_030850012.1">
    <property type="nucleotide sequence ID" value="XM_030994152.1"/>
</dbReference>
<reference evidence="3" key="1">
    <citation type="submission" date="2015-02" db="EMBL/GenBank/DDBJ databases">
        <title>Genome sequencing for Strongylocentrotus purpuratus.</title>
        <authorList>
            <person name="Murali S."/>
            <person name="Liu Y."/>
            <person name="Vee V."/>
            <person name="English A."/>
            <person name="Wang M."/>
            <person name="Skinner E."/>
            <person name="Han Y."/>
            <person name="Muzny D.M."/>
            <person name="Worley K.C."/>
            <person name="Gibbs R.A."/>
        </authorList>
    </citation>
    <scope>NUCLEOTIDE SEQUENCE</scope>
</reference>
<feature type="chain" id="PRO_5029513372" evidence="1">
    <location>
        <begin position="22"/>
        <end position="145"/>
    </location>
</feature>
<dbReference type="AlphaFoldDB" id="A0A7M7PER0"/>
<dbReference type="EnsemblMetazoa" id="XM_030994152">
    <property type="protein sequence ID" value="XP_030850012"/>
    <property type="gene ID" value="LOC115918910"/>
</dbReference>
<dbReference type="GeneID" id="115918910"/>
<organism evidence="2 3">
    <name type="scientific">Strongylocentrotus purpuratus</name>
    <name type="common">Purple sea urchin</name>
    <dbReference type="NCBI Taxonomy" id="7668"/>
    <lineage>
        <taxon>Eukaryota</taxon>
        <taxon>Metazoa</taxon>
        <taxon>Echinodermata</taxon>
        <taxon>Eleutherozoa</taxon>
        <taxon>Echinozoa</taxon>
        <taxon>Echinoidea</taxon>
        <taxon>Euechinoidea</taxon>
        <taxon>Echinacea</taxon>
        <taxon>Camarodonta</taxon>
        <taxon>Echinidea</taxon>
        <taxon>Strongylocentrotidae</taxon>
        <taxon>Strongylocentrotus</taxon>
    </lineage>
</organism>
<sequence length="145" mass="16518">MKTNVWILIAVLALAWANVIASYSSESDDDDNELTDEDLCDEGPPMDVETHNSLKCSCTTSYIVTSPDQHSYNRLFKKIDKLKACRDCSTIKRAFTDVLLIVSIETTEKCAIKLRKVTSWKRTRYKKSVLLCPPCPSSYWTESIR</sequence>
<dbReference type="KEGG" id="spu:115918910"/>
<keyword evidence="3" id="KW-1185">Reference proteome</keyword>